<comment type="subcellular location">
    <subcellularLocation>
        <location evidence="1">Mitochondrion</location>
    </subcellularLocation>
</comment>
<dbReference type="GO" id="GO:0003735">
    <property type="term" value="F:structural constituent of ribosome"/>
    <property type="evidence" value="ECO:0007669"/>
    <property type="project" value="InterPro"/>
</dbReference>
<evidence type="ECO:0000313" key="8">
    <source>
        <dbReference type="EMBL" id="PBC30778.1"/>
    </source>
</evidence>
<keyword evidence="5" id="KW-0687">Ribonucleoprotein</keyword>
<evidence type="ECO:0000256" key="2">
    <source>
        <dbReference type="ARBA" id="ARBA00007116"/>
    </source>
</evidence>
<dbReference type="Proteomes" id="UP000242457">
    <property type="component" value="Unassembled WGS sequence"/>
</dbReference>
<evidence type="ECO:0000256" key="7">
    <source>
        <dbReference type="ARBA" id="ARBA00082661"/>
    </source>
</evidence>
<dbReference type="CDD" id="cd00432">
    <property type="entry name" value="Ribosomal_L18_L5e"/>
    <property type="match status" value="1"/>
</dbReference>
<dbReference type="SUPFAM" id="SSF53137">
    <property type="entry name" value="Translational machinery components"/>
    <property type="match status" value="1"/>
</dbReference>
<dbReference type="InterPro" id="IPR036967">
    <property type="entry name" value="Ribosomal_uS11_sf"/>
</dbReference>
<organism evidence="8 9">
    <name type="scientific">Apis cerana cerana</name>
    <name type="common">Oriental honeybee</name>
    <dbReference type="NCBI Taxonomy" id="94128"/>
    <lineage>
        <taxon>Eukaryota</taxon>
        <taxon>Metazoa</taxon>
        <taxon>Ecdysozoa</taxon>
        <taxon>Arthropoda</taxon>
        <taxon>Hexapoda</taxon>
        <taxon>Insecta</taxon>
        <taxon>Pterygota</taxon>
        <taxon>Neoptera</taxon>
        <taxon>Endopterygota</taxon>
        <taxon>Hymenoptera</taxon>
        <taxon>Apocrita</taxon>
        <taxon>Aculeata</taxon>
        <taxon>Apoidea</taxon>
        <taxon>Anthophila</taxon>
        <taxon>Apidae</taxon>
        <taxon>Apis</taxon>
    </lineage>
</organism>
<dbReference type="PANTHER" id="PTHR12899">
    <property type="entry name" value="39S RIBOSOMAL PROTEIN L18, MITOCHONDRIAL"/>
    <property type="match status" value="1"/>
</dbReference>
<dbReference type="OrthoDB" id="1932324at2759"/>
<evidence type="ECO:0000256" key="3">
    <source>
        <dbReference type="ARBA" id="ARBA00022980"/>
    </source>
</evidence>
<keyword evidence="3 8" id="KW-0689">Ribosomal protein</keyword>
<evidence type="ECO:0000256" key="4">
    <source>
        <dbReference type="ARBA" id="ARBA00023128"/>
    </source>
</evidence>
<dbReference type="AlphaFoldDB" id="A0A2A3EGE7"/>
<comment type="similarity">
    <text evidence="2">Belongs to the universal ribosomal protein uL18 family.</text>
</comment>
<dbReference type="PANTHER" id="PTHR12899:SF3">
    <property type="entry name" value="LARGE RIBOSOMAL SUBUNIT PROTEIN UL18M"/>
    <property type="match status" value="1"/>
</dbReference>
<sequence length="174" mass="20302">MFRISLNNLIKRQIHGNAEIIEKCKEIINRNPRNLERLRIARKPIGYALDTREITFWHKLEIYATQRNVITEIHHFENGPIIRVSSMEWGIKKQLFSTKDTIAYKFVGRVLAQRCLESGISEIYVNDSIIVGSKVQLLLDTLSECGICLKEPERYKVPKPGILVHPEKPWETYE</sequence>
<dbReference type="STRING" id="94128.A0A2A3EGE7"/>
<dbReference type="FunFam" id="3.30.420.80:FF:000005">
    <property type="entry name" value="39S ribosomal protein L18, mitochondrial"/>
    <property type="match status" value="1"/>
</dbReference>
<dbReference type="EMBL" id="KZ288254">
    <property type="protein sequence ID" value="PBC30778.1"/>
    <property type="molecule type" value="Genomic_DNA"/>
</dbReference>
<dbReference type="GO" id="GO:0005743">
    <property type="term" value="C:mitochondrial inner membrane"/>
    <property type="evidence" value="ECO:0007669"/>
    <property type="project" value="UniProtKB-ARBA"/>
</dbReference>
<proteinExistence type="inferred from homology"/>
<evidence type="ECO:0000256" key="1">
    <source>
        <dbReference type="ARBA" id="ARBA00004173"/>
    </source>
</evidence>
<dbReference type="InterPro" id="IPR005484">
    <property type="entry name" value="Ribosomal_uL18_bac/plant/anim"/>
</dbReference>
<keyword evidence="4" id="KW-0496">Mitochondrion</keyword>
<keyword evidence="9" id="KW-1185">Reference proteome</keyword>
<dbReference type="GO" id="GO:0005840">
    <property type="term" value="C:ribosome"/>
    <property type="evidence" value="ECO:0007669"/>
    <property type="project" value="UniProtKB-KW"/>
</dbReference>
<dbReference type="GO" id="GO:0006412">
    <property type="term" value="P:translation"/>
    <property type="evidence" value="ECO:0007669"/>
    <property type="project" value="InterPro"/>
</dbReference>
<dbReference type="InterPro" id="IPR057268">
    <property type="entry name" value="Ribosomal_L18"/>
</dbReference>
<dbReference type="GO" id="GO:1990904">
    <property type="term" value="C:ribonucleoprotein complex"/>
    <property type="evidence" value="ECO:0007669"/>
    <property type="project" value="UniProtKB-KW"/>
</dbReference>
<gene>
    <name evidence="8" type="ORF">APICC_06171</name>
</gene>
<dbReference type="Gene3D" id="3.30.420.80">
    <property type="entry name" value="Ribosomal protein S11"/>
    <property type="match status" value="1"/>
</dbReference>
<dbReference type="GO" id="GO:0008097">
    <property type="term" value="F:5S rRNA binding"/>
    <property type="evidence" value="ECO:0007669"/>
    <property type="project" value="TreeGrafter"/>
</dbReference>
<evidence type="ECO:0000256" key="5">
    <source>
        <dbReference type="ARBA" id="ARBA00023274"/>
    </source>
</evidence>
<name>A0A2A3EGE7_APICC</name>
<evidence type="ECO:0000313" key="9">
    <source>
        <dbReference type="Proteomes" id="UP000242457"/>
    </source>
</evidence>
<accession>A0A2A3EGE7</accession>
<protein>
    <recommendedName>
        <fullName evidence="6">Large ribosomal subunit protein uL18m</fullName>
    </recommendedName>
    <alternativeName>
        <fullName evidence="7">39S ribosomal protein L18, mitochondrial</fullName>
    </alternativeName>
</protein>
<evidence type="ECO:0000256" key="6">
    <source>
        <dbReference type="ARBA" id="ARBA00069051"/>
    </source>
</evidence>
<reference evidence="8 9" key="1">
    <citation type="submission" date="2014-07" db="EMBL/GenBank/DDBJ databases">
        <title>Genomic and transcriptomic analysis on Apis cerana provide comprehensive insights into honey bee biology.</title>
        <authorList>
            <person name="Diao Q."/>
            <person name="Sun L."/>
            <person name="Zheng H."/>
            <person name="Zheng H."/>
            <person name="Xu S."/>
            <person name="Wang S."/>
            <person name="Zeng Z."/>
            <person name="Hu F."/>
            <person name="Su S."/>
            <person name="Wu J."/>
        </authorList>
    </citation>
    <scope>NUCLEOTIDE SEQUENCE [LARGE SCALE GENOMIC DNA]</scope>
    <source>
        <tissue evidence="8">Pupae without intestine</tissue>
    </source>
</reference>